<evidence type="ECO:0000256" key="2">
    <source>
        <dbReference type="ARBA" id="ARBA00023125"/>
    </source>
</evidence>
<keyword evidence="3" id="KW-0804">Transcription</keyword>
<keyword evidence="2" id="KW-0238">DNA-binding</keyword>
<dbReference type="Pfam" id="PF12833">
    <property type="entry name" value="HTH_18"/>
    <property type="match status" value="1"/>
</dbReference>
<evidence type="ECO:0000313" key="5">
    <source>
        <dbReference type="EMBL" id="CAG7619769.1"/>
    </source>
</evidence>
<evidence type="ECO:0000256" key="1">
    <source>
        <dbReference type="ARBA" id="ARBA00023015"/>
    </source>
</evidence>
<evidence type="ECO:0000313" key="6">
    <source>
        <dbReference type="Proteomes" id="UP000693672"/>
    </source>
</evidence>
<name>A0A916NIA1_9BACL</name>
<evidence type="ECO:0000256" key="3">
    <source>
        <dbReference type="ARBA" id="ARBA00023163"/>
    </source>
</evidence>
<dbReference type="RefSeq" id="WP_218092014.1">
    <property type="nucleotide sequence ID" value="NZ_CAJVAS010000007.1"/>
</dbReference>
<feature type="domain" description="HTH araC/xylS-type" evidence="4">
    <location>
        <begin position="8"/>
        <end position="106"/>
    </location>
</feature>
<dbReference type="EMBL" id="CAJVAS010000007">
    <property type="protein sequence ID" value="CAG7619769.1"/>
    <property type="molecule type" value="Genomic_DNA"/>
</dbReference>
<comment type="caution">
    <text evidence="5">The sequence shown here is derived from an EMBL/GenBank/DDBJ whole genome shotgun (WGS) entry which is preliminary data.</text>
</comment>
<proteinExistence type="predicted"/>
<reference evidence="5" key="1">
    <citation type="submission" date="2021-06" db="EMBL/GenBank/DDBJ databases">
        <authorList>
            <person name="Criscuolo A."/>
        </authorList>
    </citation>
    <scope>NUCLEOTIDE SEQUENCE</scope>
    <source>
        <strain evidence="5">CIP111600</strain>
    </source>
</reference>
<dbReference type="InterPro" id="IPR018062">
    <property type="entry name" value="HTH_AraC-typ_CS"/>
</dbReference>
<dbReference type="GO" id="GO:0043565">
    <property type="term" value="F:sequence-specific DNA binding"/>
    <property type="evidence" value="ECO:0007669"/>
    <property type="project" value="InterPro"/>
</dbReference>
<dbReference type="PANTHER" id="PTHR47504:SF5">
    <property type="entry name" value="RIGHT ORIGIN-BINDING PROTEIN"/>
    <property type="match status" value="1"/>
</dbReference>
<dbReference type="PROSITE" id="PS00041">
    <property type="entry name" value="HTH_ARAC_FAMILY_1"/>
    <property type="match status" value="1"/>
</dbReference>
<accession>A0A916NIA1</accession>
<dbReference type="InterPro" id="IPR018060">
    <property type="entry name" value="HTH_AraC"/>
</dbReference>
<dbReference type="InterPro" id="IPR010499">
    <property type="entry name" value="AraC_E-bd"/>
</dbReference>
<evidence type="ECO:0000259" key="4">
    <source>
        <dbReference type="PROSITE" id="PS01124"/>
    </source>
</evidence>
<dbReference type="SMART" id="SM00342">
    <property type="entry name" value="HTH_ARAC"/>
    <property type="match status" value="1"/>
</dbReference>
<dbReference type="SMART" id="SM00871">
    <property type="entry name" value="AraC_E_bind"/>
    <property type="match status" value="1"/>
</dbReference>
<protein>
    <submittedName>
        <fullName evidence="5">HTH-type transcriptional activator RhaR</fullName>
    </submittedName>
</protein>
<dbReference type="Proteomes" id="UP000693672">
    <property type="component" value="Unassembled WGS sequence"/>
</dbReference>
<gene>
    <name evidence="5" type="primary">rhaR_32</name>
    <name evidence="5" type="ORF">PAESOLCIP111_02237</name>
</gene>
<dbReference type="GO" id="GO:0003700">
    <property type="term" value="F:DNA-binding transcription factor activity"/>
    <property type="evidence" value="ECO:0007669"/>
    <property type="project" value="InterPro"/>
</dbReference>
<organism evidence="5 6">
    <name type="scientific">Paenibacillus solanacearum</name>
    <dbReference type="NCBI Taxonomy" id="2048548"/>
    <lineage>
        <taxon>Bacteria</taxon>
        <taxon>Bacillati</taxon>
        <taxon>Bacillota</taxon>
        <taxon>Bacilli</taxon>
        <taxon>Bacillales</taxon>
        <taxon>Paenibacillaceae</taxon>
        <taxon>Paenibacillus</taxon>
    </lineage>
</organism>
<sequence>MKYIHSVQQAIDYIEAHLDEPLALQQIAGRAYVSLPHLYRAFYSLTGHPIKEYIRKRRIHMAAMHLRHSGKPVWDIALDCGFDSYQAFTKMFKKVVGMTPGAYRNADLYYSFEAVNLLADVTYTADNELFARYPDVSVIRFPPLPVAVYRRCASSSQGIEEDAFRIVFAKLEQAGWPMERIRLFGTNVERASRTLPHGYDVMVPLPADGKRAAPDDFRITTFPGGLYAVGKCAETSEPLIVATWDRLLSEWLPRSTFELGDHAYVEEFLTYQGSITRLKLYLPVKRKQEPSAALETLSIAPFAVVACRAFGPDARGRADHELSAWLLRAGMTGMPQMRLYMSYSYGVEPDEGYWYELGVAIPEEVSIPVQASASCATAAPNSAPADCSRPDGFPAGSDPLQRIHTLGGGMYACLTSGAYGLMSGLLEKMHRWLYANENYALDEKQAMVRRIRRRRRG</sequence>
<dbReference type="Pfam" id="PF14526">
    <property type="entry name" value="Cass2"/>
    <property type="match status" value="1"/>
</dbReference>
<dbReference type="InterPro" id="IPR029441">
    <property type="entry name" value="Cass2"/>
</dbReference>
<dbReference type="AlphaFoldDB" id="A0A916NIA1"/>
<dbReference type="PROSITE" id="PS01124">
    <property type="entry name" value="HTH_ARAC_FAMILY_2"/>
    <property type="match status" value="1"/>
</dbReference>
<keyword evidence="1" id="KW-0805">Transcription regulation</keyword>
<dbReference type="PANTHER" id="PTHR47504">
    <property type="entry name" value="RIGHT ORIGIN-BINDING PROTEIN"/>
    <property type="match status" value="1"/>
</dbReference>
<keyword evidence="6" id="KW-1185">Reference proteome</keyword>
<dbReference type="InterPro" id="IPR050959">
    <property type="entry name" value="MarA-like"/>
</dbReference>